<evidence type="ECO:0000313" key="4">
    <source>
        <dbReference type="Proteomes" id="UP000178099"/>
    </source>
</evidence>
<evidence type="ECO:0000313" key="3">
    <source>
        <dbReference type="EMBL" id="OGZ12612.1"/>
    </source>
</evidence>
<dbReference type="EMBL" id="MHLN01000003">
    <property type="protein sequence ID" value="OGZ12612.1"/>
    <property type="molecule type" value="Genomic_DNA"/>
</dbReference>
<feature type="domain" description="DUF8128" evidence="2">
    <location>
        <begin position="86"/>
        <end position="425"/>
    </location>
</feature>
<feature type="transmembrane region" description="Helical" evidence="1">
    <location>
        <begin position="22"/>
        <end position="41"/>
    </location>
</feature>
<comment type="caution">
    <text evidence="3">The sequence shown here is derived from an EMBL/GenBank/DDBJ whole genome shotgun (WGS) entry which is preliminary data.</text>
</comment>
<dbReference type="AlphaFoldDB" id="A0A1G2DGR2"/>
<protein>
    <recommendedName>
        <fullName evidence="2">DUF8128 domain-containing protein</fullName>
    </recommendedName>
</protein>
<keyword evidence="1" id="KW-0472">Membrane</keyword>
<accession>A0A1G2DGR2</accession>
<organism evidence="3 4">
    <name type="scientific">Candidatus Lloydbacteria bacterium RIFCSPHIGHO2_02_FULL_51_22</name>
    <dbReference type="NCBI Taxonomy" id="1798663"/>
    <lineage>
        <taxon>Bacteria</taxon>
        <taxon>Candidatus Lloydiibacteriota</taxon>
    </lineage>
</organism>
<evidence type="ECO:0000259" key="2">
    <source>
        <dbReference type="Pfam" id="PF26449"/>
    </source>
</evidence>
<dbReference type="InterPro" id="IPR058441">
    <property type="entry name" value="DUF8128"/>
</dbReference>
<feature type="transmembrane region" description="Helical" evidence="1">
    <location>
        <begin position="53"/>
        <end position="76"/>
    </location>
</feature>
<proteinExistence type="predicted"/>
<keyword evidence="1" id="KW-0812">Transmembrane</keyword>
<sequence>MNSRFDYILGAALDGFWKFLEIAPLIIPLAIVVAVIARVPFYRETMVLLGLSLFIWAPLWLTITLAAVLIRVWAAYTRKRFLASQKMVLLEIKVPRDVDKSPLAMEIVLSALHQTVGESTLWDRVMVGKIRAHFSLEIVSIEGNVKFMIYTRASMRTFIESQIYSQYPSSEIHEVSDYITHIPYAERDSHWALFAAEFGLTKPDPYPIKTYVDYETDKDVFEEKKIDPITPLLEWMGSLGQGEQAWFQILVRSNKVKDPTTYWPKNWQKEGKELVEKIIEESKERGADPTSEFSPMFAQLTEGERNTIKAIERSIGKLGFDCGIRSIYIAKKEKFNGGNIAGIFGTVKQYSSNDLNGFKPTKYTDFDYPWEDYGKYRLSKLKWKMFDAYRRRSWFLPPYERKPFVLNSEELATMYHFPGKVATTPTFERIESKKAEPPRNLPT</sequence>
<keyword evidence="1" id="KW-1133">Transmembrane helix</keyword>
<evidence type="ECO:0000256" key="1">
    <source>
        <dbReference type="SAM" id="Phobius"/>
    </source>
</evidence>
<name>A0A1G2DGR2_9BACT</name>
<gene>
    <name evidence="3" type="ORF">A3D67_04375</name>
</gene>
<dbReference type="Proteomes" id="UP000178099">
    <property type="component" value="Unassembled WGS sequence"/>
</dbReference>
<reference evidence="3 4" key="1">
    <citation type="journal article" date="2016" name="Nat. Commun.">
        <title>Thousands of microbial genomes shed light on interconnected biogeochemical processes in an aquifer system.</title>
        <authorList>
            <person name="Anantharaman K."/>
            <person name="Brown C.T."/>
            <person name="Hug L.A."/>
            <person name="Sharon I."/>
            <person name="Castelle C.J."/>
            <person name="Probst A.J."/>
            <person name="Thomas B.C."/>
            <person name="Singh A."/>
            <person name="Wilkins M.J."/>
            <person name="Karaoz U."/>
            <person name="Brodie E.L."/>
            <person name="Williams K.H."/>
            <person name="Hubbard S.S."/>
            <person name="Banfield J.F."/>
        </authorList>
    </citation>
    <scope>NUCLEOTIDE SEQUENCE [LARGE SCALE GENOMIC DNA]</scope>
</reference>
<dbReference type="Pfam" id="PF26449">
    <property type="entry name" value="DUF8128"/>
    <property type="match status" value="1"/>
</dbReference>